<evidence type="ECO:0000313" key="3">
    <source>
        <dbReference type="EMBL" id="VEV98606.1"/>
    </source>
</evidence>
<gene>
    <name evidence="3" type="ORF">PMYSY11_3562</name>
</gene>
<feature type="chain" id="PRO_5024845357" description="Solute-binding protein family 3/N-terminal domain-containing protein" evidence="1">
    <location>
        <begin position="21"/>
        <end position="275"/>
    </location>
</feature>
<dbReference type="Pfam" id="PF00497">
    <property type="entry name" value="SBP_bac_3"/>
    <property type="match status" value="1"/>
</dbReference>
<reference evidence="3" key="1">
    <citation type="submission" date="2019-02" db="EMBL/GenBank/DDBJ databases">
        <authorList>
            <consortium name="Genoscope - CEA"/>
            <person name="William W."/>
        </authorList>
    </citation>
    <scope>NUCLEOTIDE SEQUENCE [LARGE SCALE GENOMIC DNA]</scope>
    <source>
        <strain evidence="3">YSy11</strain>
    </source>
</reference>
<dbReference type="AlphaFoldDB" id="A0A653E9A9"/>
<dbReference type="Gene3D" id="3.40.190.10">
    <property type="entry name" value="Periplasmic binding protein-like II"/>
    <property type="match status" value="2"/>
</dbReference>
<evidence type="ECO:0000259" key="2">
    <source>
        <dbReference type="SMART" id="SM00062"/>
    </source>
</evidence>
<accession>A0A653E9A9</accession>
<name>A0A653E9A9_9PSED</name>
<organism evidence="3">
    <name type="scientific">Pseudomonas marincola</name>
    <dbReference type="NCBI Taxonomy" id="437900"/>
    <lineage>
        <taxon>Bacteria</taxon>
        <taxon>Pseudomonadati</taxon>
        <taxon>Pseudomonadota</taxon>
        <taxon>Gammaproteobacteria</taxon>
        <taxon>Pseudomonadales</taxon>
        <taxon>Pseudomonadaceae</taxon>
        <taxon>Pseudomonas</taxon>
    </lineage>
</organism>
<feature type="domain" description="Solute-binding protein family 3/N-terminal" evidence="2">
    <location>
        <begin position="22"/>
        <end position="241"/>
    </location>
</feature>
<dbReference type="InterPro" id="IPR001638">
    <property type="entry name" value="Solute-binding_3/MltF_N"/>
</dbReference>
<proteinExistence type="predicted"/>
<sequence>MHPSYLCGICIAVFAGNAAAQSYVVGVEAVAFAPHYSVDKHGQFRGFARELFDGFAADSGVELIYKPLPVEQLLPALLSGEVDFKYPDNPTWSASAKAGSALVYSADIVESVDGVLVAPGRVGRPLQQLQRLAIVNGWTPQGFAAQPVEWVANDDLRSMINQALKKDTDGAYYNVVVATHYLDTISTRPGALVFDPSLPYSRIQYQLSSRKQPQVIASFDRYLSAHASEVAALKSKYRVEANLDSEYLGMEQWKVDFLKRQKARAETAQQSTSPE</sequence>
<dbReference type="RefSeq" id="WP_150549013.1">
    <property type="nucleotide sequence ID" value="NZ_LR215729.2"/>
</dbReference>
<dbReference type="SUPFAM" id="SSF53850">
    <property type="entry name" value="Periplasmic binding protein-like II"/>
    <property type="match status" value="1"/>
</dbReference>
<dbReference type="EMBL" id="LR215729">
    <property type="protein sequence ID" value="VEV98606.1"/>
    <property type="molecule type" value="Genomic_DNA"/>
</dbReference>
<feature type="signal peptide" evidence="1">
    <location>
        <begin position="1"/>
        <end position="20"/>
    </location>
</feature>
<keyword evidence="1" id="KW-0732">Signal</keyword>
<dbReference type="SMART" id="SM00062">
    <property type="entry name" value="PBPb"/>
    <property type="match status" value="1"/>
</dbReference>
<protein>
    <recommendedName>
        <fullName evidence="2">Solute-binding protein family 3/N-terminal domain-containing protein</fullName>
    </recommendedName>
</protein>
<evidence type="ECO:0000256" key="1">
    <source>
        <dbReference type="SAM" id="SignalP"/>
    </source>
</evidence>